<dbReference type="AlphaFoldDB" id="C1BLE7"/>
<evidence type="ECO:0000256" key="5">
    <source>
        <dbReference type="ARBA" id="ARBA00023136"/>
    </source>
</evidence>
<dbReference type="Gene3D" id="1.20.1070.10">
    <property type="entry name" value="Rhodopsin 7-helix transmembrane proteins"/>
    <property type="match status" value="1"/>
</dbReference>
<proteinExistence type="evidence at transcript level"/>
<evidence type="ECO:0000256" key="3">
    <source>
        <dbReference type="ARBA" id="ARBA00022989"/>
    </source>
</evidence>
<keyword evidence="7" id="KW-0807">Transducer</keyword>
<dbReference type="PANTHER" id="PTHR10489">
    <property type="entry name" value="CELL ADHESION MOLECULE"/>
    <property type="match status" value="1"/>
</dbReference>
<feature type="transmembrane region" description="Helical" evidence="8">
    <location>
        <begin position="169"/>
        <end position="196"/>
    </location>
</feature>
<evidence type="ECO:0000313" key="10">
    <source>
        <dbReference type="EMBL" id="ACO09850.1"/>
    </source>
</evidence>
<keyword evidence="5 8" id="KW-0472">Membrane</keyword>
<dbReference type="EMBL" id="BT075426">
    <property type="protein sequence ID" value="ACO09850.1"/>
    <property type="molecule type" value="mRNA"/>
</dbReference>
<dbReference type="GO" id="GO:0016493">
    <property type="term" value="F:C-C chemokine receptor activity"/>
    <property type="evidence" value="ECO:0007669"/>
    <property type="project" value="TreeGrafter"/>
</dbReference>
<dbReference type="Pfam" id="PF00001">
    <property type="entry name" value="7tm_1"/>
    <property type="match status" value="1"/>
</dbReference>
<dbReference type="PANTHER" id="PTHR10489:SF594">
    <property type="entry name" value="C-X-C CHEMOKINE RECEPTOR TYPE 4"/>
    <property type="match status" value="1"/>
</dbReference>
<dbReference type="GO" id="GO:0019957">
    <property type="term" value="F:C-C chemokine binding"/>
    <property type="evidence" value="ECO:0007669"/>
    <property type="project" value="TreeGrafter"/>
</dbReference>
<dbReference type="PROSITE" id="PS50262">
    <property type="entry name" value="G_PROTEIN_RECEP_F1_2"/>
    <property type="match status" value="1"/>
</dbReference>
<dbReference type="GO" id="GO:0009897">
    <property type="term" value="C:external side of plasma membrane"/>
    <property type="evidence" value="ECO:0007669"/>
    <property type="project" value="TreeGrafter"/>
</dbReference>
<name>C1BLE7_OSMMO</name>
<dbReference type="PRINTS" id="PR00237">
    <property type="entry name" value="GPCRRHODOPSN"/>
</dbReference>
<evidence type="ECO:0000259" key="9">
    <source>
        <dbReference type="PROSITE" id="PS50262"/>
    </source>
</evidence>
<dbReference type="SUPFAM" id="SSF81321">
    <property type="entry name" value="Family A G protein-coupled receptor-like"/>
    <property type="match status" value="1"/>
</dbReference>
<dbReference type="GO" id="GO:0022008">
    <property type="term" value="P:neurogenesis"/>
    <property type="evidence" value="ECO:0007669"/>
    <property type="project" value="TreeGrafter"/>
</dbReference>
<comment type="subcellular location">
    <subcellularLocation>
        <location evidence="1">Membrane</location>
    </subcellularLocation>
</comment>
<dbReference type="GO" id="GO:0060326">
    <property type="term" value="P:cell chemotaxis"/>
    <property type="evidence" value="ECO:0007669"/>
    <property type="project" value="TreeGrafter"/>
</dbReference>
<protein>
    <submittedName>
        <fullName evidence="10">C-X-C chemokine receptor type 4</fullName>
    </submittedName>
</protein>
<evidence type="ECO:0000256" key="4">
    <source>
        <dbReference type="ARBA" id="ARBA00023040"/>
    </source>
</evidence>
<dbReference type="GO" id="GO:0007420">
    <property type="term" value="P:brain development"/>
    <property type="evidence" value="ECO:0007669"/>
    <property type="project" value="TreeGrafter"/>
</dbReference>
<evidence type="ECO:0000256" key="7">
    <source>
        <dbReference type="ARBA" id="ARBA00023224"/>
    </source>
</evidence>
<reference evidence="10" key="1">
    <citation type="submission" date="2009-03" db="EMBL/GenBank/DDBJ databases">
        <title>Osmerus mordax full-length cDNAs.</title>
        <authorList>
            <person name="von Schalburg K."/>
            <person name="Leong J."/>
            <person name="Cooper G."/>
            <person name="Davidson W.S."/>
            <person name="Koop B.F."/>
        </authorList>
    </citation>
    <scope>NUCLEOTIDE SEQUENCE</scope>
    <source>
        <tissue evidence="10">Brain</tissue>
    </source>
</reference>
<dbReference type="InterPro" id="IPR000276">
    <property type="entry name" value="GPCR_Rhodpsn"/>
</dbReference>
<evidence type="ECO:0000256" key="8">
    <source>
        <dbReference type="SAM" id="Phobius"/>
    </source>
</evidence>
<accession>C1BLE7</accession>
<dbReference type="GO" id="GO:0007204">
    <property type="term" value="P:positive regulation of cytosolic calcium ion concentration"/>
    <property type="evidence" value="ECO:0007669"/>
    <property type="project" value="TreeGrafter"/>
</dbReference>
<keyword evidence="2 8" id="KW-0812">Transmembrane</keyword>
<organism evidence="10">
    <name type="scientific">Osmerus mordax</name>
    <name type="common">Rainbow smelt</name>
    <name type="synonym">Atherina mordax</name>
    <dbReference type="NCBI Taxonomy" id="8014"/>
    <lineage>
        <taxon>Eukaryota</taxon>
        <taxon>Metazoa</taxon>
        <taxon>Chordata</taxon>
        <taxon>Craniata</taxon>
        <taxon>Vertebrata</taxon>
        <taxon>Euteleostomi</taxon>
        <taxon>Actinopterygii</taxon>
        <taxon>Neopterygii</taxon>
        <taxon>Teleostei</taxon>
        <taxon>Stomiati</taxon>
        <taxon>Osmeriformes</taxon>
        <taxon>Osmeridae</taxon>
        <taxon>Osmerus</taxon>
    </lineage>
</organism>
<dbReference type="GO" id="GO:0006955">
    <property type="term" value="P:immune response"/>
    <property type="evidence" value="ECO:0007669"/>
    <property type="project" value="TreeGrafter"/>
</dbReference>
<evidence type="ECO:0000256" key="2">
    <source>
        <dbReference type="ARBA" id="ARBA00022692"/>
    </source>
</evidence>
<keyword evidence="3 8" id="KW-1133">Transmembrane helix</keyword>
<dbReference type="InterPro" id="IPR050119">
    <property type="entry name" value="CCR1-9-like"/>
</dbReference>
<dbReference type="InterPro" id="IPR017452">
    <property type="entry name" value="GPCR_Rhodpsn_7TM"/>
</dbReference>
<keyword evidence="4" id="KW-0297">G-protein coupled receptor</keyword>
<keyword evidence="6 10" id="KW-0675">Receptor</keyword>
<evidence type="ECO:0000256" key="6">
    <source>
        <dbReference type="ARBA" id="ARBA00023170"/>
    </source>
</evidence>
<dbReference type="GO" id="GO:0019722">
    <property type="term" value="P:calcium-mediated signaling"/>
    <property type="evidence" value="ECO:0007669"/>
    <property type="project" value="TreeGrafter"/>
</dbReference>
<feature type="transmembrane region" description="Helical" evidence="8">
    <location>
        <begin position="81"/>
        <end position="109"/>
    </location>
</feature>
<feature type="transmembrane region" description="Helical" evidence="8">
    <location>
        <begin position="129"/>
        <end position="149"/>
    </location>
</feature>
<evidence type="ECO:0000256" key="1">
    <source>
        <dbReference type="ARBA" id="ARBA00004370"/>
    </source>
</evidence>
<gene>
    <name evidence="10" type="primary">CXCR4</name>
</gene>
<feature type="transmembrane region" description="Helical" evidence="8">
    <location>
        <begin position="38"/>
        <end position="61"/>
    </location>
</feature>
<feature type="domain" description="G-protein coupled receptors family 1 profile" evidence="9">
    <location>
        <begin position="1"/>
        <end position="193"/>
    </location>
</feature>
<sequence length="242" mass="26721">MGVCSSWPSSLRLDRYLPVVKAKDAHTSRTRQLLARRLVFVGAWLPAALLAVSDIVIARTWEAGDGVIVCQRLYPADNAPLWVSVFHLQLVLVGLVVLGLILLVCYCVIMSRLTRSRPLQGQRQKRRAVRTTAALVLCFFLCWLPYGAGITVDALMRLEVLPRGCSLEVVLGVWLAVAEPMAFAHCCLNQLLYAFLGADFKRSARREDSTLGSVVSSLKIPLPRHPGTSTTTEFESFSLHSS</sequence>